<feature type="chain" id="PRO_5042123666" evidence="1">
    <location>
        <begin position="23"/>
        <end position="117"/>
    </location>
</feature>
<evidence type="ECO:0000256" key="1">
    <source>
        <dbReference type="SAM" id="SignalP"/>
    </source>
</evidence>
<keyword evidence="3" id="KW-1185">Reference proteome</keyword>
<feature type="signal peptide" evidence="1">
    <location>
        <begin position="1"/>
        <end position="22"/>
    </location>
</feature>
<dbReference type="AlphaFoldDB" id="A0AAD6XFN6"/>
<accession>A0AAD6XFN6</accession>
<gene>
    <name evidence="2" type="ORF">C8F04DRAFT_1063908</name>
</gene>
<comment type="caution">
    <text evidence="2">The sequence shown here is derived from an EMBL/GenBank/DDBJ whole genome shotgun (WGS) entry which is preliminary data.</text>
</comment>
<protein>
    <submittedName>
        <fullName evidence="2">Uncharacterized protein</fullName>
    </submittedName>
</protein>
<organism evidence="2 3">
    <name type="scientific">Mycena alexandri</name>
    <dbReference type="NCBI Taxonomy" id="1745969"/>
    <lineage>
        <taxon>Eukaryota</taxon>
        <taxon>Fungi</taxon>
        <taxon>Dikarya</taxon>
        <taxon>Basidiomycota</taxon>
        <taxon>Agaricomycotina</taxon>
        <taxon>Agaricomycetes</taxon>
        <taxon>Agaricomycetidae</taxon>
        <taxon>Agaricales</taxon>
        <taxon>Marasmiineae</taxon>
        <taxon>Mycenaceae</taxon>
        <taxon>Mycena</taxon>
    </lineage>
</organism>
<dbReference type="Proteomes" id="UP001218188">
    <property type="component" value="Unassembled WGS sequence"/>
</dbReference>
<sequence>MKLSYLVLVVSVLVHQQAPAFAKSCDAAGECVAFFHGSDCQANNLISDYVPTCEGNCFQFSSFDSLSVKGSFFLGTDCHIYSDINCQNQITNTGNVNTGPDCSNTAGAQSMICYYDC</sequence>
<reference evidence="2" key="1">
    <citation type="submission" date="2023-03" db="EMBL/GenBank/DDBJ databases">
        <title>Massive genome expansion in bonnet fungi (Mycena s.s.) driven by repeated elements and novel gene families across ecological guilds.</title>
        <authorList>
            <consortium name="Lawrence Berkeley National Laboratory"/>
            <person name="Harder C.B."/>
            <person name="Miyauchi S."/>
            <person name="Viragh M."/>
            <person name="Kuo A."/>
            <person name="Thoen E."/>
            <person name="Andreopoulos B."/>
            <person name="Lu D."/>
            <person name="Skrede I."/>
            <person name="Drula E."/>
            <person name="Henrissat B."/>
            <person name="Morin E."/>
            <person name="Kohler A."/>
            <person name="Barry K."/>
            <person name="LaButti K."/>
            <person name="Morin E."/>
            <person name="Salamov A."/>
            <person name="Lipzen A."/>
            <person name="Mereny Z."/>
            <person name="Hegedus B."/>
            <person name="Baldrian P."/>
            <person name="Stursova M."/>
            <person name="Weitz H."/>
            <person name="Taylor A."/>
            <person name="Grigoriev I.V."/>
            <person name="Nagy L.G."/>
            <person name="Martin F."/>
            <person name="Kauserud H."/>
        </authorList>
    </citation>
    <scope>NUCLEOTIDE SEQUENCE</scope>
    <source>
        <strain evidence="2">CBHHK200</strain>
    </source>
</reference>
<evidence type="ECO:0000313" key="3">
    <source>
        <dbReference type="Proteomes" id="UP001218188"/>
    </source>
</evidence>
<dbReference type="EMBL" id="JARJCM010000003">
    <property type="protein sequence ID" value="KAJ7046296.1"/>
    <property type="molecule type" value="Genomic_DNA"/>
</dbReference>
<keyword evidence="1" id="KW-0732">Signal</keyword>
<name>A0AAD6XFN6_9AGAR</name>
<proteinExistence type="predicted"/>
<evidence type="ECO:0000313" key="2">
    <source>
        <dbReference type="EMBL" id="KAJ7046296.1"/>
    </source>
</evidence>